<protein>
    <submittedName>
        <fullName evidence="2">Uncharacterized protein</fullName>
    </submittedName>
</protein>
<proteinExistence type="predicted"/>
<organism evidence="2 3">
    <name type="scientific">Olea europaea subsp. europaea</name>
    <dbReference type="NCBI Taxonomy" id="158383"/>
    <lineage>
        <taxon>Eukaryota</taxon>
        <taxon>Viridiplantae</taxon>
        <taxon>Streptophyta</taxon>
        <taxon>Embryophyta</taxon>
        <taxon>Tracheophyta</taxon>
        <taxon>Spermatophyta</taxon>
        <taxon>Magnoliopsida</taxon>
        <taxon>eudicotyledons</taxon>
        <taxon>Gunneridae</taxon>
        <taxon>Pentapetalae</taxon>
        <taxon>asterids</taxon>
        <taxon>lamiids</taxon>
        <taxon>Lamiales</taxon>
        <taxon>Oleaceae</taxon>
        <taxon>Oleeae</taxon>
        <taxon>Olea</taxon>
    </lineage>
</organism>
<keyword evidence="1" id="KW-0812">Transmembrane</keyword>
<name>A0A8S0RVH9_OLEEU</name>
<keyword evidence="3" id="KW-1185">Reference proteome</keyword>
<dbReference type="Proteomes" id="UP000594638">
    <property type="component" value="Unassembled WGS sequence"/>
</dbReference>
<sequence>LLSLEFRYPNFVLCSFLTQGYFYNNDLSFYRSASLFTMTAFYYLRIYLRKQLKTIMMKGLANSIS</sequence>
<keyword evidence="1" id="KW-1133">Transmembrane helix</keyword>
<evidence type="ECO:0000313" key="3">
    <source>
        <dbReference type="Proteomes" id="UP000594638"/>
    </source>
</evidence>
<feature type="non-terminal residue" evidence="2">
    <location>
        <position position="65"/>
    </location>
</feature>
<keyword evidence="1" id="KW-0472">Membrane</keyword>
<accession>A0A8S0RVH9</accession>
<feature type="non-terminal residue" evidence="2">
    <location>
        <position position="1"/>
    </location>
</feature>
<dbReference type="EMBL" id="CACTIH010003731">
    <property type="protein sequence ID" value="CAA2983416.1"/>
    <property type="molecule type" value="Genomic_DNA"/>
</dbReference>
<comment type="caution">
    <text evidence="2">The sequence shown here is derived from an EMBL/GenBank/DDBJ whole genome shotgun (WGS) entry which is preliminary data.</text>
</comment>
<evidence type="ECO:0000256" key="1">
    <source>
        <dbReference type="SAM" id="Phobius"/>
    </source>
</evidence>
<evidence type="ECO:0000313" key="2">
    <source>
        <dbReference type="EMBL" id="CAA2983416.1"/>
    </source>
</evidence>
<dbReference type="AlphaFoldDB" id="A0A8S0RVH9"/>
<reference evidence="2 3" key="1">
    <citation type="submission" date="2019-12" db="EMBL/GenBank/DDBJ databases">
        <authorList>
            <person name="Alioto T."/>
            <person name="Alioto T."/>
            <person name="Gomez Garrido J."/>
        </authorList>
    </citation>
    <scope>NUCLEOTIDE SEQUENCE [LARGE SCALE GENOMIC DNA]</scope>
</reference>
<gene>
    <name evidence="2" type="ORF">OLEA9_A091679</name>
</gene>
<feature type="transmembrane region" description="Helical" evidence="1">
    <location>
        <begin position="29"/>
        <end position="48"/>
    </location>
</feature>